<accession>A0AAV5CCI8</accession>
<reference evidence="1" key="2">
    <citation type="submission" date="2021-12" db="EMBL/GenBank/DDBJ databases">
        <title>Resequencing data analysis of finger millet.</title>
        <authorList>
            <person name="Hatakeyama M."/>
            <person name="Aluri S."/>
            <person name="Balachadran M.T."/>
            <person name="Sivarajan S.R."/>
            <person name="Poveda L."/>
            <person name="Shimizu-Inatsugi R."/>
            <person name="Schlapbach R."/>
            <person name="Sreeman S.M."/>
            <person name="Shimizu K.K."/>
        </authorList>
    </citation>
    <scope>NUCLEOTIDE SEQUENCE</scope>
</reference>
<evidence type="ECO:0000313" key="1">
    <source>
        <dbReference type="EMBL" id="GJM95810.1"/>
    </source>
</evidence>
<proteinExistence type="predicted"/>
<protein>
    <submittedName>
        <fullName evidence="1">Uncharacterized protein</fullName>
    </submittedName>
</protein>
<dbReference type="EMBL" id="BQKI01000006">
    <property type="protein sequence ID" value="GJM95810.1"/>
    <property type="molecule type" value="Genomic_DNA"/>
</dbReference>
<reference evidence="1" key="1">
    <citation type="journal article" date="2018" name="DNA Res.">
        <title>Multiple hybrid de novo genome assembly of finger millet, an orphan allotetraploid crop.</title>
        <authorList>
            <person name="Hatakeyama M."/>
            <person name="Aluri S."/>
            <person name="Balachadran M.T."/>
            <person name="Sivarajan S.R."/>
            <person name="Patrignani A."/>
            <person name="Gruter S."/>
            <person name="Poveda L."/>
            <person name="Shimizu-Inatsugi R."/>
            <person name="Baeten J."/>
            <person name="Francoijs K.J."/>
            <person name="Nataraja K.N."/>
            <person name="Reddy Y.A.N."/>
            <person name="Phadnis S."/>
            <person name="Ravikumar R.L."/>
            <person name="Schlapbach R."/>
            <person name="Sreeman S.M."/>
            <person name="Shimizu K.K."/>
        </authorList>
    </citation>
    <scope>NUCLEOTIDE SEQUENCE</scope>
</reference>
<comment type="caution">
    <text evidence="1">The sequence shown here is derived from an EMBL/GenBank/DDBJ whole genome shotgun (WGS) entry which is preliminary data.</text>
</comment>
<keyword evidence="2" id="KW-1185">Reference proteome</keyword>
<evidence type="ECO:0000313" key="2">
    <source>
        <dbReference type="Proteomes" id="UP001054889"/>
    </source>
</evidence>
<dbReference type="AlphaFoldDB" id="A0AAV5CCI8"/>
<sequence>MEVAAAEVWQGTTTRVQAHHGDEENRHREWQRASFTTLKAKVATAVMTVVGREAYFVGDCEGGTQIHGRAEMMMAAASACSSMSMDVSTSTLMSTSLSLHWVLLLQPGHLESTARHPRAYQDRHLHPPVG</sequence>
<organism evidence="1 2">
    <name type="scientific">Eleusine coracana subsp. coracana</name>
    <dbReference type="NCBI Taxonomy" id="191504"/>
    <lineage>
        <taxon>Eukaryota</taxon>
        <taxon>Viridiplantae</taxon>
        <taxon>Streptophyta</taxon>
        <taxon>Embryophyta</taxon>
        <taxon>Tracheophyta</taxon>
        <taxon>Spermatophyta</taxon>
        <taxon>Magnoliopsida</taxon>
        <taxon>Liliopsida</taxon>
        <taxon>Poales</taxon>
        <taxon>Poaceae</taxon>
        <taxon>PACMAD clade</taxon>
        <taxon>Chloridoideae</taxon>
        <taxon>Cynodonteae</taxon>
        <taxon>Eleusininae</taxon>
        <taxon>Eleusine</taxon>
    </lineage>
</organism>
<gene>
    <name evidence="1" type="primary">ga12588</name>
    <name evidence="1" type="ORF">PR202_ga12588</name>
</gene>
<dbReference type="Proteomes" id="UP001054889">
    <property type="component" value="Unassembled WGS sequence"/>
</dbReference>
<name>A0AAV5CCI8_ELECO</name>